<sequence>MTTVPILALDAAARDLLFNEARTHNRWTDRPVSDATLREMYELLKMAPTSANASPARFLFLRSKEAKERLAPALSSGNLEKTMAAPVTAIVAYDPAFYDHLPRLFPHADAKSWFTSSPALAETTAFRNGTLQGAYLILAARAVGLDAGPMSGFDNAKVDEAFLAEHGWKSNFLVNLGHGDPAGLFPRSPRLDFDEACRVL</sequence>
<reference evidence="7 8" key="1">
    <citation type="submission" date="2012-11" db="EMBL/GenBank/DDBJ databases">
        <title>Whole genome sequence of Acidisphaera rubrifaciens HS-AP3.</title>
        <authorList>
            <person name="Azuma Y."/>
            <person name="Higashiura N."/>
            <person name="Hirakawa H."/>
            <person name="Matsushita K."/>
        </authorList>
    </citation>
    <scope>NUCLEOTIDE SEQUENCE [LARGE SCALE GENOMIC DNA]</scope>
    <source>
        <strain evidence="7 8">HS-AP3</strain>
    </source>
</reference>
<dbReference type="InterPro" id="IPR029479">
    <property type="entry name" value="Nitroreductase"/>
</dbReference>
<dbReference type="CDD" id="cd02148">
    <property type="entry name" value="RutE-like"/>
    <property type="match status" value="1"/>
</dbReference>
<dbReference type="EC" id="1.-.-.-" evidence="5"/>
<comment type="caution">
    <text evidence="7">The sequence shown here is derived from an EMBL/GenBank/DDBJ whole genome shotgun (WGS) entry which is preliminary data.</text>
</comment>
<evidence type="ECO:0000313" key="7">
    <source>
        <dbReference type="EMBL" id="GAN77057.1"/>
    </source>
</evidence>
<dbReference type="SUPFAM" id="SSF55469">
    <property type="entry name" value="FMN-dependent nitroreductase-like"/>
    <property type="match status" value="1"/>
</dbReference>
<keyword evidence="3 5" id="KW-0521">NADP</keyword>
<protein>
    <recommendedName>
        <fullName evidence="5">Putative NADH dehydrogenase/NAD(P)H nitroreductase Asru_0225_03</fullName>
        <ecNumber evidence="5">1.-.-.-</ecNumber>
    </recommendedName>
</protein>
<keyword evidence="5" id="KW-0520">NAD</keyword>
<gene>
    <name evidence="7" type="ORF">Asru_0225_03</name>
</gene>
<organism evidence="7 8">
    <name type="scientific">Acidisphaera rubrifaciens HS-AP3</name>
    <dbReference type="NCBI Taxonomy" id="1231350"/>
    <lineage>
        <taxon>Bacteria</taxon>
        <taxon>Pseudomonadati</taxon>
        <taxon>Pseudomonadota</taxon>
        <taxon>Alphaproteobacteria</taxon>
        <taxon>Acetobacterales</taxon>
        <taxon>Acetobacteraceae</taxon>
        <taxon>Acidisphaera</taxon>
    </lineage>
</organism>
<dbReference type="NCBIfam" id="NF003768">
    <property type="entry name" value="PRK05365.1"/>
    <property type="match status" value="1"/>
</dbReference>
<proteinExistence type="inferred from homology"/>
<dbReference type="Proteomes" id="UP000032680">
    <property type="component" value="Unassembled WGS sequence"/>
</dbReference>
<dbReference type="PANTHER" id="PTHR43543:SF1">
    <property type="entry name" value="MALONIC SEMIALDEHYDE REDUCTASE RUTE-RELATED"/>
    <property type="match status" value="1"/>
</dbReference>
<comment type="cofactor">
    <cofactor evidence="5">
        <name>FMN</name>
        <dbReference type="ChEBI" id="CHEBI:58210"/>
    </cofactor>
</comment>
<dbReference type="InterPro" id="IPR000415">
    <property type="entry name" value="Nitroreductase-like"/>
</dbReference>
<dbReference type="HAMAP" id="MF_01204">
    <property type="entry name" value="Oxidoreductase_RutE_HadB"/>
    <property type="match status" value="1"/>
</dbReference>
<dbReference type="GO" id="GO:0016491">
    <property type="term" value="F:oxidoreductase activity"/>
    <property type="evidence" value="ECO:0007669"/>
    <property type="project" value="UniProtKB-UniRule"/>
</dbReference>
<dbReference type="AlphaFoldDB" id="A0A0D6P5V1"/>
<evidence type="ECO:0000259" key="6">
    <source>
        <dbReference type="Pfam" id="PF00881"/>
    </source>
</evidence>
<evidence type="ECO:0000256" key="4">
    <source>
        <dbReference type="ARBA" id="ARBA00023002"/>
    </source>
</evidence>
<keyword evidence="2 5" id="KW-0288">FMN</keyword>
<name>A0A0D6P5V1_9PROT</name>
<keyword evidence="4 5" id="KW-0560">Oxidoreductase</keyword>
<comment type="similarity">
    <text evidence="5">Belongs to the nitroreductase family. HadB/RutE subfamily.</text>
</comment>
<keyword evidence="1 5" id="KW-0285">Flavoprotein</keyword>
<evidence type="ECO:0000256" key="3">
    <source>
        <dbReference type="ARBA" id="ARBA00022857"/>
    </source>
</evidence>
<dbReference type="InterPro" id="IPR023936">
    <property type="entry name" value="RutE-like"/>
</dbReference>
<feature type="domain" description="Nitroreductase" evidence="6">
    <location>
        <begin position="22"/>
        <end position="178"/>
    </location>
</feature>
<evidence type="ECO:0000256" key="5">
    <source>
        <dbReference type="HAMAP-Rule" id="MF_01204"/>
    </source>
</evidence>
<dbReference type="PANTHER" id="PTHR43543">
    <property type="entry name" value="MALONIC SEMIALDEHYDE REDUCTASE RUTE-RELATED"/>
    <property type="match status" value="1"/>
</dbReference>
<evidence type="ECO:0000256" key="2">
    <source>
        <dbReference type="ARBA" id="ARBA00022643"/>
    </source>
</evidence>
<dbReference type="Gene3D" id="3.40.109.10">
    <property type="entry name" value="NADH Oxidase"/>
    <property type="match status" value="1"/>
</dbReference>
<accession>A0A0D6P5V1</accession>
<dbReference type="RefSeq" id="WP_048861023.1">
    <property type="nucleotide sequence ID" value="NZ_BANB01000225.1"/>
</dbReference>
<evidence type="ECO:0000313" key="8">
    <source>
        <dbReference type="Proteomes" id="UP000032680"/>
    </source>
</evidence>
<dbReference type="EMBL" id="BANB01000225">
    <property type="protein sequence ID" value="GAN77057.1"/>
    <property type="molecule type" value="Genomic_DNA"/>
</dbReference>
<dbReference type="InterPro" id="IPR050461">
    <property type="entry name" value="Nitroreductase_HadB/RutE"/>
</dbReference>
<keyword evidence="8" id="KW-1185">Reference proteome</keyword>
<dbReference type="Pfam" id="PF00881">
    <property type="entry name" value="Nitroreductase"/>
    <property type="match status" value="1"/>
</dbReference>
<evidence type="ECO:0000256" key="1">
    <source>
        <dbReference type="ARBA" id="ARBA00022630"/>
    </source>
</evidence>